<accession>A0A6M4H5B9</accession>
<evidence type="ECO:0000256" key="1">
    <source>
        <dbReference type="SAM" id="SignalP"/>
    </source>
</evidence>
<feature type="signal peptide" evidence="1">
    <location>
        <begin position="1"/>
        <end position="21"/>
    </location>
</feature>
<dbReference type="Proteomes" id="UP000503096">
    <property type="component" value="Chromosome"/>
</dbReference>
<dbReference type="RefSeq" id="WP_171161584.1">
    <property type="nucleotide sequence ID" value="NZ_CP053073.1"/>
</dbReference>
<reference evidence="2 3" key="1">
    <citation type="submission" date="2020-04" db="EMBL/GenBank/DDBJ databases">
        <title>Usitatibacter rugosus gen. nov., sp. nov. and Usitatibacter palustris sp. nov., novel members of Usitatibacteraceae fam. nov. within the order Nitrosomonadales isolated from soil.</title>
        <authorList>
            <person name="Huber K.J."/>
            <person name="Neumann-Schaal M."/>
            <person name="Geppert A."/>
            <person name="Luckner M."/>
            <person name="Wanner G."/>
            <person name="Overmann J."/>
        </authorList>
    </citation>
    <scope>NUCLEOTIDE SEQUENCE [LARGE SCALE GENOMIC DNA]</scope>
    <source>
        <strain evidence="2 3">Swamp67</strain>
    </source>
</reference>
<keyword evidence="3" id="KW-1185">Reference proteome</keyword>
<proteinExistence type="predicted"/>
<evidence type="ECO:0008006" key="4">
    <source>
        <dbReference type="Google" id="ProtNLM"/>
    </source>
</evidence>
<dbReference type="InParanoid" id="A0A6M4H5B9"/>
<evidence type="ECO:0000313" key="3">
    <source>
        <dbReference type="Proteomes" id="UP000503096"/>
    </source>
</evidence>
<gene>
    <name evidence="2" type="ORF">DSM104440_01666</name>
</gene>
<evidence type="ECO:0000313" key="2">
    <source>
        <dbReference type="EMBL" id="QJR14851.1"/>
    </source>
</evidence>
<name>A0A6M4H5B9_9PROT</name>
<protein>
    <recommendedName>
        <fullName evidence="4">YD repeat-containing protein</fullName>
    </recommendedName>
</protein>
<sequence length="207" mass="22236">MNRSIPILAMFLGAMPLQSAAQDAATEKKWSAAKVVSWRVEGVFKARVQVAKGDMGSKGDVTDRLTVEYTWDQKGRKLIGEPKVTDFPSDVSNLKSDGTNCGPPQLNGPYEHFQSTSVTMMGRDLIEVKGTRTFPPAKISNYPASCSMSPVAGGKEPEAVHVGVGVHPKSLGAPHMPGAVTIAPDRKSFSMAGTKGWTWTYTPTLVE</sequence>
<organism evidence="2 3">
    <name type="scientific">Usitatibacter palustris</name>
    <dbReference type="NCBI Taxonomy" id="2732487"/>
    <lineage>
        <taxon>Bacteria</taxon>
        <taxon>Pseudomonadati</taxon>
        <taxon>Pseudomonadota</taxon>
        <taxon>Betaproteobacteria</taxon>
        <taxon>Nitrosomonadales</taxon>
        <taxon>Usitatibacteraceae</taxon>
        <taxon>Usitatibacter</taxon>
    </lineage>
</organism>
<dbReference type="EMBL" id="CP053073">
    <property type="protein sequence ID" value="QJR14851.1"/>
    <property type="molecule type" value="Genomic_DNA"/>
</dbReference>
<dbReference type="KEGG" id="upl:DSM104440_01666"/>
<dbReference type="AlphaFoldDB" id="A0A6M4H5B9"/>
<keyword evidence="1" id="KW-0732">Signal</keyword>
<feature type="chain" id="PRO_5027111684" description="YD repeat-containing protein" evidence="1">
    <location>
        <begin position="22"/>
        <end position="207"/>
    </location>
</feature>